<organism evidence="1 2">
    <name type="scientific">Paraburkholderia caffeinilytica</name>
    <dbReference type="NCBI Taxonomy" id="1761016"/>
    <lineage>
        <taxon>Bacteria</taxon>
        <taxon>Pseudomonadati</taxon>
        <taxon>Pseudomonadota</taxon>
        <taxon>Betaproteobacteria</taxon>
        <taxon>Burkholderiales</taxon>
        <taxon>Burkholderiaceae</taxon>
        <taxon>Paraburkholderia</taxon>
    </lineage>
</organism>
<protein>
    <recommendedName>
        <fullName evidence="3">Lipoprotein</fullName>
    </recommendedName>
</protein>
<dbReference type="Proteomes" id="UP000602004">
    <property type="component" value="Unassembled WGS sequence"/>
</dbReference>
<sequence>MKPEHLKLAGIVTMVCGGMSSLGAGATGSDSSTVASGRIIPMQSAPQDTAMGMMDAAAQETAPVVQDAAQDAAPDLTPDVAQTPDAAPVAQAVALDAEYAARTTIISANEVAVEVDAAVESASALDVPTVPTVPAVAAEAGVPMAASAESEGAQTTTATLSVAGDAAPVTVSLASNIAHVAHVAHVADVADVADVVHVADVADVVHVAATPATGEAQRDQAALKLGGVVDLVIPPDRHMQPADTDAHAIGAAVEHRPVAQHAAHADDADPAWASADLVAVNDNRLDDLRGGFDLPSGLVVSFGISREAFVNGNLVASTSFNIPNIAQMTPQQAQMLANANTGALIQTGLNNTVQPGALPGLTGAVIQNTLSNQQIQALTTINTTVNSLGAFKALNLGQTLNSALLSAVRPR</sequence>
<evidence type="ECO:0000313" key="2">
    <source>
        <dbReference type="Proteomes" id="UP000602004"/>
    </source>
</evidence>
<gene>
    <name evidence="1" type="ORF">GCM10011400_17510</name>
</gene>
<reference evidence="2" key="1">
    <citation type="journal article" date="2019" name="Int. J. Syst. Evol. Microbiol.">
        <title>The Global Catalogue of Microorganisms (GCM) 10K type strain sequencing project: providing services to taxonomists for standard genome sequencing and annotation.</title>
        <authorList>
            <consortium name="The Broad Institute Genomics Platform"/>
            <consortium name="The Broad Institute Genome Sequencing Center for Infectious Disease"/>
            <person name="Wu L."/>
            <person name="Ma J."/>
        </authorList>
    </citation>
    <scope>NUCLEOTIDE SEQUENCE [LARGE SCALE GENOMIC DNA]</scope>
    <source>
        <strain evidence="2">CGMCC 1.15103</strain>
    </source>
</reference>
<name>A0ABQ1LZN4_9BURK</name>
<evidence type="ECO:0008006" key="3">
    <source>
        <dbReference type="Google" id="ProtNLM"/>
    </source>
</evidence>
<keyword evidence="2" id="KW-1185">Reference proteome</keyword>
<evidence type="ECO:0000313" key="1">
    <source>
        <dbReference type="EMBL" id="GGC31294.1"/>
    </source>
</evidence>
<accession>A0ABQ1LZN4</accession>
<comment type="caution">
    <text evidence="1">The sequence shown here is derived from an EMBL/GenBank/DDBJ whole genome shotgun (WGS) entry which is preliminary data.</text>
</comment>
<dbReference type="EMBL" id="BMHL01000002">
    <property type="protein sequence ID" value="GGC31294.1"/>
    <property type="molecule type" value="Genomic_DNA"/>
</dbReference>
<proteinExistence type="predicted"/>